<reference evidence="1" key="2">
    <citation type="submission" date="2015-07" db="EMBL/GenBank/DDBJ databases">
        <title>Plasmids, circular viruses and viroids from rat gut.</title>
        <authorList>
            <person name="Jorgensen T.J."/>
            <person name="Hansen M.A."/>
            <person name="Xu Z."/>
            <person name="Tabak M.A."/>
            <person name="Sorensen S.J."/>
            <person name="Hansen L.H."/>
        </authorList>
    </citation>
    <scope>NUCLEOTIDE SEQUENCE</scope>
    <source>
        <strain evidence="1">RGFK0799</strain>
    </source>
</reference>
<dbReference type="AlphaFoldDB" id="A0A0H5QJ83"/>
<dbReference type="EMBL" id="LN853407">
    <property type="protein sequence ID" value="CRY95867.1"/>
    <property type="molecule type" value="Genomic_DNA"/>
</dbReference>
<evidence type="ECO:0000313" key="1">
    <source>
        <dbReference type="EMBL" id="CRY95867.1"/>
    </source>
</evidence>
<reference evidence="1" key="1">
    <citation type="submission" date="2015-06" db="EMBL/GenBank/DDBJ databases">
        <authorList>
            <person name="Joergensen T."/>
        </authorList>
    </citation>
    <scope>NUCLEOTIDE SEQUENCE</scope>
    <source>
        <strain evidence="1">RGFK0799</strain>
    </source>
</reference>
<organism evidence="1">
    <name type="scientific">uncultured prokaryote</name>
    <dbReference type="NCBI Taxonomy" id="198431"/>
    <lineage>
        <taxon>unclassified sequences</taxon>
        <taxon>environmental samples</taxon>
    </lineage>
</organism>
<name>A0A0H5QJ83_9ZZZZ</name>
<accession>A0A0H5QJ83</accession>
<proteinExistence type="predicted"/>
<sequence>MSAFRMKVPLITSVSKRLLNSNILSMHKSIYRHLFLWLEIDLDQGVLAGYYGTGIGERI</sequence>
<protein>
    <submittedName>
        <fullName evidence="1">Uncharacterized protein</fullName>
    </submittedName>
</protein>